<protein>
    <submittedName>
        <fullName evidence="1">Uncharacterized protein</fullName>
    </submittedName>
</protein>
<reference evidence="1 2" key="1">
    <citation type="journal article" date="2015" name="Genome Biol. Evol.">
        <title>Phylogenomic analyses indicate that early fungi evolved digesting cell walls of algal ancestors of land plants.</title>
        <authorList>
            <person name="Chang Y."/>
            <person name="Wang S."/>
            <person name="Sekimoto S."/>
            <person name="Aerts A.L."/>
            <person name="Choi C."/>
            <person name="Clum A."/>
            <person name="LaButti K.M."/>
            <person name="Lindquist E.A."/>
            <person name="Yee Ngan C."/>
            <person name="Ohm R.A."/>
            <person name="Salamov A.A."/>
            <person name="Grigoriev I.V."/>
            <person name="Spatafora J.W."/>
            <person name="Berbee M.L."/>
        </authorList>
    </citation>
    <scope>NUCLEOTIDE SEQUENCE [LARGE SCALE GENOMIC DNA]</scope>
    <source>
        <strain evidence="1 2">JEL478</strain>
    </source>
</reference>
<organism evidence="1 2">
    <name type="scientific">Gonapodya prolifera (strain JEL478)</name>
    <name type="common">Monoblepharis prolifera</name>
    <dbReference type="NCBI Taxonomy" id="1344416"/>
    <lineage>
        <taxon>Eukaryota</taxon>
        <taxon>Fungi</taxon>
        <taxon>Fungi incertae sedis</taxon>
        <taxon>Chytridiomycota</taxon>
        <taxon>Chytridiomycota incertae sedis</taxon>
        <taxon>Monoblepharidomycetes</taxon>
        <taxon>Monoblepharidales</taxon>
        <taxon>Gonapodyaceae</taxon>
        <taxon>Gonapodya</taxon>
    </lineage>
</organism>
<keyword evidence="2" id="KW-1185">Reference proteome</keyword>
<proteinExistence type="predicted"/>
<name>A0A139AY00_GONPJ</name>
<dbReference type="EMBL" id="KQ965733">
    <property type="protein sequence ID" value="KXS21443.1"/>
    <property type="molecule type" value="Genomic_DNA"/>
</dbReference>
<evidence type="ECO:0000313" key="1">
    <source>
        <dbReference type="EMBL" id="KXS21443.1"/>
    </source>
</evidence>
<gene>
    <name evidence="1" type="ORF">M427DRAFT_151470</name>
</gene>
<dbReference type="AlphaFoldDB" id="A0A139AY00"/>
<sequence length="67" mass="8126">MIFLHISLTVFYSSLHRPRRDESGVEPRHHQRPPFLSPQELERQWIPNDSVDKPLYRVPYHIIHLEN</sequence>
<dbReference type="Proteomes" id="UP000070544">
    <property type="component" value="Unassembled WGS sequence"/>
</dbReference>
<accession>A0A139AY00</accession>
<evidence type="ECO:0000313" key="2">
    <source>
        <dbReference type="Proteomes" id="UP000070544"/>
    </source>
</evidence>